<keyword evidence="2" id="KW-1185">Reference proteome</keyword>
<proteinExistence type="predicted"/>
<dbReference type="AlphaFoldDB" id="A0A5J9VGS4"/>
<organism evidence="1 2">
    <name type="scientific">Eragrostis curvula</name>
    <name type="common">weeping love grass</name>
    <dbReference type="NCBI Taxonomy" id="38414"/>
    <lineage>
        <taxon>Eukaryota</taxon>
        <taxon>Viridiplantae</taxon>
        <taxon>Streptophyta</taxon>
        <taxon>Embryophyta</taxon>
        <taxon>Tracheophyta</taxon>
        <taxon>Spermatophyta</taxon>
        <taxon>Magnoliopsida</taxon>
        <taxon>Liliopsida</taxon>
        <taxon>Poales</taxon>
        <taxon>Poaceae</taxon>
        <taxon>PACMAD clade</taxon>
        <taxon>Chloridoideae</taxon>
        <taxon>Eragrostideae</taxon>
        <taxon>Eragrostidinae</taxon>
        <taxon>Eragrostis</taxon>
    </lineage>
</organism>
<comment type="caution">
    <text evidence="1">The sequence shown here is derived from an EMBL/GenBank/DDBJ whole genome shotgun (WGS) entry which is preliminary data.</text>
</comment>
<dbReference type="EMBL" id="RWGY01000009">
    <property type="protein sequence ID" value="TVU34120.1"/>
    <property type="molecule type" value="Genomic_DNA"/>
</dbReference>
<evidence type="ECO:0000313" key="2">
    <source>
        <dbReference type="Proteomes" id="UP000324897"/>
    </source>
</evidence>
<dbReference type="Gramene" id="TVU34120">
    <property type="protein sequence ID" value="TVU34120"/>
    <property type="gene ID" value="EJB05_15949"/>
</dbReference>
<sequence>MAAPPIWPRGSSASSSLASFPPPLPVCSCLWSPSWLLRSVEGCIGSCFVSAFDCSRLPVRLVKM</sequence>
<evidence type="ECO:0000313" key="1">
    <source>
        <dbReference type="EMBL" id="TVU34120.1"/>
    </source>
</evidence>
<protein>
    <submittedName>
        <fullName evidence="1">Uncharacterized protein</fullName>
    </submittedName>
</protein>
<gene>
    <name evidence="1" type="ORF">EJB05_15949</name>
</gene>
<feature type="non-terminal residue" evidence="1">
    <location>
        <position position="1"/>
    </location>
</feature>
<name>A0A5J9VGS4_9POAL</name>
<accession>A0A5J9VGS4</accession>
<dbReference type="Proteomes" id="UP000324897">
    <property type="component" value="Unassembled WGS sequence"/>
</dbReference>
<reference evidence="1 2" key="1">
    <citation type="journal article" date="2019" name="Sci. Rep.">
        <title>A high-quality genome of Eragrostis curvula grass provides insights into Poaceae evolution and supports new strategies to enhance forage quality.</title>
        <authorList>
            <person name="Carballo J."/>
            <person name="Santos B.A.C.M."/>
            <person name="Zappacosta D."/>
            <person name="Garbus I."/>
            <person name="Selva J.P."/>
            <person name="Gallo C.A."/>
            <person name="Diaz A."/>
            <person name="Albertini E."/>
            <person name="Caccamo M."/>
            <person name="Echenique V."/>
        </authorList>
    </citation>
    <scope>NUCLEOTIDE SEQUENCE [LARGE SCALE GENOMIC DNA]</scope>
    <source>
        <strain evidence="2">cv. Victoria</strain>
        <tissue evidence="1">Leaf</tissue>
    </source>
</reference>